<dbReference type="SUPFAM" id="SSF109604">
    <property type="entry name" value="HD-domain/PDEase-like"/>
    <property type="match status" value="1"/>
</dbReference>
<feature type="domain" description="Helicase C-terminal" evidence="10">
    <location>
        <begin position="502"/>
        <end position="658"/>
    </location>
</feature>
<evidence type="ECO:0000256" key="1">
    <source>
        <dbReference type="ARBA" id="ARBA00006847"/>
    </source>
</evidence>
<evidence type="ECO:0000256" key="3">
    <source>
        <dbReference type="ARBA" id="ARBA00022722"/>
    </source>
</evidence>
<dbReference type="InterPro" id="IPR014001">
    <property type="entry name" value="Helicase_ATP-bd"/>
</dbReference>
<dbReference type="GO" id="GO:0051607">
    <property type="term" value="P:defense response to virus"/>
    <property type="evidence" value="ECO:0007669"/>
    <property type="project" value="UniProtKB-KW"/>
</dbReference>
<dbReference type="GO" id="GO:0005524">
    <property type="term" value="F:ATP binding"/>
    <property type="evidence" value="ECO:0007669"/>
    <property type="project" value="UniProtKB-KW"/>
</dbReference>
<keyword evidence="7" id="KW-0347">Helicase</keyword>
<dbReference type="EMBL" id="SHGT01000014">
    <property type="protein sequence ID" value="TAA13916.1"/>
    <property type="molecule type" value="Genomic_DNA"/>
</dbReference>
<protein>
    <submittedName>
        <fullName evidence="12">CRISPR-associated helicase Cas3</fullName>
    </submittedName>
</protein>
<accession>A0A4Q8L346</accession>
<proteinExistence type="inferred from homology"/>
<comment type="similarity">
    <text evidence="2">In the central section; belongs to the CRISPR-associated helicase Cas3 family.</text>
</comment>
<evidence type="ECO:0000313" key="12">
    <source>
        <dbReference type="EMBL" id="TAA13916.1"/>
    </source>
</evidence>
<keyword evidence="9" id="KW-0051">Antiviral defense</keyword>
<dbReference type="PROSITE" id="PS51643">
    <property type="entry name" value="HD_CAS3"/>
    <property type="match status" value="1"/>
</dbReference>
<evidence type="ECO:0000256" key="2">
    <source>
        <dbReference type="ARBA" id="ARBA00009046"/>
    </source>
</evidence>
<dbReference type="AlphaFoldDB" id="A0A4Q8L346"/>
<dbReference type="InterPro" id="IPR006674">
    <property type="entry name" value="HD_domain"/>
</dbReference>
<dbReference type="GO" id="GO:0004386">
    <property type="term" value="F:helicase activity"/>
    <property type="evidence" value="ECO:0007669"/>
    <property type="project" value="UniProtKB-KW"/>
</dbReference>
<name>A0A4Q8L346_9STRE</name>
<dbReference type="InterPro" id="IPR054712">
    <property type="entry name" value="Cas3-like_dom"/>
</dbReference>
<dbReference type="CDD" id="cd09641">
    <property type="entry name" value="Cas3''_I"/>
    <property type="match status" value="1"/>
</dbReference>
<reference evidence="12 13" key="1">
    <citation type="submission" date="2019-02" db="EMBL/GenBank/DDBJ databases">
        <title>First genome of the species Streptococcus parasuis.</title>
        <authorList>
            <person name="Stevens M.J.A."/>
            <person name="Stephan R."/>
        </authorList>
    </citation>
    <scope>NUCLEOTIDE SEQUENCE [LARGE SCALE GENOMIC DNA]</scope>
    <source>
        <strain evidence="12 13">4253</strain>
    </source>
</reference>
<dbReference type="Pfam" id="PF22590">
    <property type="entry name" value="Cas3-like_C_2"/>
    <property type="match status" value="1"/>
</dbReference>
<dbReference type="Pfam" id="PF01966">
    <property type="entry name" value="HD"/>
    <property type="match status" value="1"/>
</dbReference>
<dbReference type="NCBIfam" id="TIGR01587">
    <property type="entry name" value="cas3_core"/>
    <property type="match status" value="1"/>
</dbReference>
<dbReference type="NCBIfam" id="TIGR01596">
    <property type="entry name" value="cas3_HD"/>
    <property type="match status" value="1"/>
</dbReference>
<dbReference type="InterPro" id="IPR011545">
    <property type="entry name" value="DEAD/DEAH_box_helicase_dom"/>
</dbReference>
<dbReference type="InterPro" id="IPR006483">
    <property type="entry name" value="CRISPR-assoc_Cas3_HD"/>
</dbReference>
<keyword evidence="6" id="KW-0378">Hydrolase</keyword>
<evidence type="ECO:0000256" key="4">
    <source>
        <dbReference type="ARBA" id="ARBA00022723"/>
    </source>
</evidence>
<keyword evidence="8" id="KW-0067">ATP-binding</keyword>
<evidence type="ECO:0000313" key="13">
    <source>
        <dbReference type="Proteomes" id="UP000291525"/>
    </source>
</evidence>
<keyword evidence="3" id="KW-0540">Nuclease</keyword>
<dbReference type="Gene3D" id="1.10.3210.30">
    <property type="match status" value="1"/>
</dbReference>
<gene>
    <name evidence="12" type="primary">cas3</name>
    <name evidence="12" type="ORF">EXW74_03690</name>
</gene>
<evidence type="ECO:0000256" key="6">
    <source>
        <dbReference type="ARBA" id="ARBA00022801"/>
    </source>
</evidence>
<dbReference type="GO" id="GO:0004518">
    <property type="term" value="F:nuclease activity"/>
    <property type="evidence" value="ECO:0007669"/>
    <property type="project" value="UniProtKB-KW"/>
</dbReference>
<dbReference type="PROSITE" id="PS51194">
    <property type="entry name" value="HELICASE_CTER"/>
    <property type="match status" value="1"/>
</dbReference>
<feature type="domain" description="HD Cas3-type" evidence="11">
    <location>
        <begin position="11"/>
        <end position="218"/>
    </location>
</feature>
<dbReference type="OrthoDB" id="9810236at2"/>
<comment type="similarity">
    <text evidence="1">In the N-terminal section; belongs to the CRISPR-associated nuclease Cas3-HD family.</text>
</comment>
<evidence type="ECO:0000256" key="9">
    <source>
        <dbReference type="ARBA" id="ARBA00023118"/>
    </source>
</evidence>
<dbReference type="Pfam" id="PF00270">
    <property type="entry name" value="DEAD"/>
    <property type="match status" value="1"/>
</dbReference>
<organism evidence="12 13">
    <name type="scientific">Streptococcus parasuis</name>
    <dbReference type="NCBI Taxonomy" id="1501662"/>
    <lineage>
        <taxon>Bacteria</taxon>
        <taxon>Bacillati</taxon>
        <taxon>Bacillota</taxon>
        <taxon>Bacilli</taxon>
        <taxon>Lactobacillales</taxon>
        <taxon>Streptococcaceae</taxon>
        <taxon>Streptococcus</taxon>
    </lineage>
</organism>
<dbReference type="InterPro" id="IPR038257">
    <property type="entry name" value="CRISPR-assoc_Cas3_HD_sf"/>
</dbReference>
<dbReference type="GO" id="GO:0003676">
    <property type="term" value="F:nucleic acid binding"/>
    <property type="evidence" value="ECO:0007669"/>
    <property type="project" value="InterPro"/>
</dbReference>
<dbReference type="GO" id="GO:0046872">
    <property type="term" value="F:metal ion binding"/>
    <property type="evidence" value="ECO:0007669"/>
    <property type="project" value="UniProtKB-KW"/>
</dbReference>
<evidence type="ECO:0000256" key="5">
    <source>
        <dbReference type="ARBA" id="ARBA00022741"/>
    </source>
</evidence>
<dbReference type="RefSeq" id="WP_130554769.1">
    <property type="nucleotide sequence ID" value="NZ_SHGT01000014.1"/>
</dbReference>
<dbReference type="InterPro" id="IPR006474">
    <property type="entry name" value="Helicase_Cas3_CRISPR-ass_core"/>
</dbReference>
<keyword evidence="5" id="KW-0547">Nucleotide-binding</keyword>
<evidence type="ECO:0000256" key="7">
    <source>
        <dbReference type="ARBA" id="ARBA00022806"/>
    </source>
</evidence>
<dbReference type="GO" id="GO:0016787">
    <property type="term" value="F:hydrolase activity"/>
    <property type="evidence" value="ECO:0007669"/>
    <property type="project" value="UniProtKB-KW"/>
</dbReference>
<evidence type="ECO:0000259" key="10">
    <source>
        <dbReference type="PROSITE" id="PS51194"/>
    </source>
</evidence>
<evidence type="ECO:0000259" key="11">
    <source>
        <dbReference type="PROSITE" id="PS51643"/>
    </source>
</evidence>
<dbReference type="Gene3D" id="3.40.50.300">
    <property type="entry name" value="P-loop containing nucleotide triphosphate hydrolases"/>
    <property type="match status" value="2"/>
</dbReference>
<dbReference type="CDD" id="cd17930">
    <property type="entry name" value="DEXHc_cas3"/>
    <property type="match status" value="1"/>
</dbReference>
<sequence length="812" mass="93223">MRLAHLEKREIESRFQYLEDHLFNVAMGAKVLTDTIGQGDILFLLGLYHDLGKSERLFQKKMKEEPSLHVDHSYAGARYLFQEIEQVFQRSGRNTNDAQLFREIIAYIISAHHGVYDVPLPEDMEGAGRYRYSKLFYRIGQPRADYHYEEDIKAYAKLLEEQLPSFGYQNVDDLVMKSFENFQTAWAKLCINDDSESAFYSSCFIRLYLSYLKNADILDTINAYDLVIEPKTTEENSELVQKYFQSVEEVYAGFGNPTTELNRIRTALGERVKHRGATDSSGIYRLNLPTGAGKTNLSLRYAVHQLTQKGKNRFFYMTPFLSVLEQNAAAIQEIIGKEGVLEHHSNLVREQQDAIPQNEEYGEETVNSLMTDYLIDTWDSPVVLTTMVQFFQTLFKTKSANIRRFSNLANSVLILDEVQSLPIEVTTLFNLTMNFLSRVMGATVVLCTATQPAYDSVSISHRLLYGGEIAEQADIVTLTAEEQEVFKRTELRKFDESNAVSRLTDLASFILEEETSTLVILNTKPAVEKLYSLLEFQTDRPLYHLSTNMCAQHRLDVIQEIKKQLKDDVPIICISTQLIEAGVDVDFERVVRSYAGLDSIVQAAGRCNREGKRDVGQVTLINLSKEEESLTYLKEIKHKKEATEYILHQLPSPIEISALNRDFFEYYYANNQEKMDYPLSSPDESVYDYLSINEYQYRKKFKVALKQAIKRAGSKMNLINNESIGILVPYGEGREKLSALEELCCSDYLNQEDYQAIKTLLRELQVYTVNVREHDPILEATKPYFNSKIHILSSGYYDEKKGIDLETGSLRF</sequence>
<comment type="caution">
    <text evidence="12">The sequence shown here is derived from an EMBL/GenBank/DDBJ whole genome shotgun (WGS) entry which is preliminary data.</text>
</comment>
<dbReference type="Proteomes" id="UP000291525">
    <property type="component" value="Unassembled WGS sequence"/>
</dbReference>
<keyword evidence="4" id="KW-0479">Metal-binding</keyword>
<dbReference type="InterPro" id="IPR027417">
    <property type="entry name" value="P-loop_NTPase"/>
</dbReference>
<dbReference type="SUPFAM" id="SSF52540">
    <property type="entry name" value="P-loop containing nucleoside triphosphate hydrolases"/>
    <property type="match status" value="1"/>
</dbReference>
<dbReference type="SMART" id="SM00487">
    <property type="entry name" value="DEXDc"/>
    <property type="match status" value="1"/>
</dbReference>
<evidence type="ECO:0000256" key="8">
    <source>
        <dbReference type="ARBA" id="ARBA00022840"/>
    </source>
</evidence>
<dbReference type="InterPro" id="IPR001650">
    <property type="entry name" value="Helicase_C-like"/>
</dbReference>